<gene>
    <name evidence="9" type="ORF">SUNI508_06328</name>
</gene>
<dbReference type="InterPro" id="IPR036374">
    <property type="entry name" value="OxRdtase_Mopterin-bd_sf"/>
</dbReference>
<dbReference type="PROSITE" id="PS50255">
    <property type="entry name" value="CYTOCHROME_B5_2"/>
    <property type="match status" value="1"/>
</dbReference>
<feature type="domain" description="Cytochrome b5 heme-binding" evidence="8">
    <location>
        <begin position="118"/>
        <end position="196"/>
    </location>
</feature>
<keyword evidence="10" id="KW-1185">Reference proteome</keyword>
<accession>A0ABR2V0Y6</accession>
<dbReference type="SUPFAM" id="SSF81296">
    <property type="entry name" value="E set domains"/>
    <property type="match status" value="1"/>
</dbReference>
<evidence type="ECO:0000256" key="1">
    <source>
        <dbReference type="ARBA" id="ARBA00001924"/>
    </source>
</evidence>
<evidence type="ECO:0000313" key="9">
    <source>
        <dbReference type="EMBL" id="KAK9420588.1"/>
    </source>
</evidence>
<dbReference type="InterPro" id="IPR008335">
    <property type="entry name" value="Mopterin_OxRdtase_euk"/>
</dbReference>
<evidence type="ECO:0000256" key="3">
    <source>
        <dbReference type="ARBA" id="ARBA00015499"/>
    </source>
</evidence>
<comment type="caution">
    <text evidence="9">The sequence shown here is derived from an EMBL/GenBank/DDBJ whole genome shotgun (WGS) entry which is preliminary data.</text>
</comment>
<dbReference type="PANTHER" id="PTHR19372:SF7">
    <property type="entry name" value="SULFITE OXIDASE, MITOCHONDRIAL"/>
    <property type="match status" value="1"/>
</dbReference>
<evidence type="ECO:0000259" key="8">
    <source>
        <dbReference type="PROSITE" id="PS50255"/>
    </source>
</evidence>
<dbReference type="Pfam" id="PF00174">
    <property type="entry name" value="Oxidored_molyb"/>
    <property type="match status" value="1"/>
</dbReference>
<dbReference type="PANTHER" id="PTHR19372">
    <property type="entry name" value="SULFITE REDUCTASE"/>
    <property type="match status" value="1"/>
</dbReference>
<dbReference type="Proteomes" id="UP001408356">
    <property type="component" value="Unassembled WGS sequence"/>
</dbReference>
<name>A0ABR2V0Y6_9PEZI</name>
<protein>
    <recommendedName>
        <fullName evidence="3">Nitrate reductase [NADPH]</fullName>
        <ecNumber evidence="2">1.7.1.3</ecNumber>
    </recommendedName>
</protein>
<dbReference type="InterPro" id="IPR036400">
    <property type="entry name" value="Cyt_B5-like_heme/steroid_sf"/>
</dbReference>
<dbReference type="SUPFAM" id="SSF55856">
    <property type="entry name" value="Cytochrome b5-like heme/steroid binding domain"/>
    <property type="match status" value="1"/>
</dbReference>
<evidence type="ECO:0000256" key="4">
    <source>
        <dbReference type="ARBA" id="ARBA00022505"/>
    </source>
</evidence>
<dbReference type="Gene3D" id="3.90.420.10">
    <property type="entry name" value="Oxidoreductase, molybdopterin-binding domain"/>
    <property type="match status" value="1"/>
</dbReference>
<keyword evidence="5" id="KW-0479">Metal-binding</keyword>
<dbReference type="Pfam" id="PF03404">
    <property type="entry name" value="Mo-co_dimer"/>
    <property type="match status" value="1"/>
</dbReference>
<dbReference type="InterPro" id="IPR005066">
    <property type="entry name" value="MoCF_OxRdtse_dimer"/>
</dbReference>
<evidence type="ECO:0000256" key="2">
    <source>
        <dbReference type="ARBA" id="ARBA00012673"/>
    </source>
</evidence>
<keyword evidence="6" id="KW-0560">Oxidoreductase</keyword>
<dbReference type="SUPFAM" id="SSF56524">
    <property type="entry name" value="Oxidoreductase molybdopterin-binding domain"/>
    <property type="match status" value="1"/>
</dbReference>
<dbReference type="EMBL" id="JARVKF010000224">
    <property type="protein sequence ID" value="KAK9420588.1"/>
    <property type="molecule type" value="Genomic_DNA"/>
</dbReference>
<evidence type="ECO:0000256" key="5">
    <source>
        <dbReference type="ARBA" id="ARBA00022723"/>
    </source>
</evidence>
<keyword evidence="4" id="KW-0500">Molybdenum</keyword>
<dbReference type="Gene3D" id="2.60.40.650">
    <property type="match status" value="1"/>
</dbReference>
<dbReference type="SMART" id="SM01117">
    <property type="entry name" value="Cyt-b5"/>
    <property type="match status" value="1"/>
</dbReference>
<reference evidence="9 10" key="1">
    <citation type="journal article" date="2024" name="J. Plant Pathol.">
        <title>Sequence and assembly of the genome of Seiridium unicorne, isolate CBS 538.82, causal agent of cypress canker disease.</title>
        <authorList>
            <person name="Scali E."/>
            <person name="Rocca G.D."/>
            <person name="Danti R."/>
            <person name="Garbelotto M."/>
            <person name="Barberini S."/>
            <person name="Baroncelli R."/>
            <person name="Emiliani G."/>
        </authorList>
    </citation>
    <scope>NUCLEOTIDE SEQUENCE [LARGE SCALE GENOMIC DNA]</scope>
    <source>
        <strain evidence="9 10">BM-138-508</strain>
    </source>
</reference>
<evidence type="ECO:0000256" key="6">
    <source>
        <dbReference type="ARBA" id="ARBA00023002"/>
    </source>
</evidence>
<organism evidence="9 10">
    <name type="scientific">Seiridium unicorne</name>
    <dbReference type="NCBI Taxonomy" id="138068"/>
    <lineage>
        <taxon>Eukaryota</taxon>
        <taxon>Fungi</taxon>
        <taxon>Dikarya</taxon>
        <taxon>Ascomycota</taxon>
        <taxon>Pezizomycotina</taxon>
        <taxon>Sordariomycetes</taxon>
        <taxon>Xylariomycetidae</taxon>
        <taxon>Amphisphaeriales</taxon>
        <taxon>Sporocadaceae</taxon>
        <taxon>Seiridium</taxon>
    </lineage>
</organism>
<dbReference type="EC" id="1.7.1.3" evidence="2"/>
<dbReference type="Gene3D" id="3.10.120.10">
    <property type="entry name" value="Cytochrome b5-like heme/steroid binding domain"/>
    <property type="match status" value="1"/>
</dbReference>
<comment type="cofactor">
    <cofactor evidence="1">
        <name>Mo-molybdopterin</name>
        <dbReference type="ChEBI" id="CHEBI:71302"/>
    </cofactor>
</comment>
<dbReference type="Pfam" id="PF00173">
    <property type="entry name" value="Cyt-b5"/>
    <property type="match status" value="1"/>
</dbReference>
<dbReference type="InterPro" id="IPR001199">
    <property type="entry name" value="Cyt_B5-like_heme/steroid-bd"/>
</dbReference>
<dbReference type="InterPro" id="IPR000572">
    <property type="entry name" value="OxRdtase_Mopterin-bd_dom"/>
</dbReference>
<comment type="catalytic activity">
    <reaction evidence="7">
        <text>nitrite + NADP(+) + H2O = nitrate + NADPH + H(+)</text>
        <dbReference type="Rhea" id="RHEA:19061"/>
        <dbReference type="ChEBI" id="CHEBI:15377"/>
        <dbReference type="ChEBI" id="CHEBI:15378"/>
        <dbReference type="ChEBI" id="CHEBI:16301"/>
        <dbReference type="ChEBI" id="CHEBI:17632"/>
        <dbReference type="ChEBI" id="CHEBI:57783"/>
        <dbReference type="ChEBI" id="CHEBI:58349"/>
        <dbReference type="EC" id="1.7.1.3"/>
    </reaction>
</comment>
<dbReference type="InterPro" id="IPR014756">
    <property type="entry name" value="Ig_E-set"/>
</dbReference>
<proteinExistence type="predicted"/>
<evidence type="ECO:0000313" key="10">
    <source>
        <dbReference type="Proteomes" id="UP001408356"/>
    </source>
</evidence>
<evidence type="ECO:0000256" key="7">
    <source>
        <dbReference type="ARBA" id="ARBA00049155"/>
    </source>
</evidence>
<sequence>MSRSILQFFGHELCNATRRSRPNIPPKPQTLNIQNPSLPRSCRMFSGYANLRSHAPKFARSLPPNQAKYRSFRALAAGGGLLTAIFSIAQTVPRSPNEVLVDGSGVYESSSGGPNGGLPSYRLSEVKTHGPKSARPWIVYEDKIYDISDWIPAHPGGEVILRAAGGSIEPYWDIFSIHKTPYVREILEQYVIGRVHSDDLIDGRPRLDAIEDPFVADPKRDDRLLQLTSKPCNAETAGDDLASDFLTPNEVFYVRNHMWVPIIEDPTGDAHTISIELPDGDVKTYTVGDLKVKFKQYTVTSVLQCSGNRRKDMTEYARKTNGLQWGVGAISCARWEGVRLRDVLVDAGLAADNLPEDAQHVQFSALEAYGASIPIHAALDPRGDVLLAFKMNDMPLPPDHGFPVRVVVPGTVAARCVKWLNKIAISDEESHTSWQRRDYKCFGPNETQNLDWDKYKSIQEMPVTSAITKARFKSAFGKSPVVSTASRADETDRNGDVVELEGYAYSGGGREIQRVDVSLDGGKTWGQATFLDDTHQEVGSKKWSWKRWTYHDTLPIIKDPQAKTTTFMVKATDEAYNTQPQCYKSIYNLRGNLATAWHRLEVDIDSGIKRNKETQPKSILI</sequence>
<dbReference type="PRINTS" id="PR00407">
    <property type="entry name" value="EUMOPTERIN"/>
</dbReference>